<feature type="region of interest" description="Disordered" evidence="1">
    <location>
        <begin position="286"/>
        <end position="383"/>
    </location>
</feature>
<dbReference type="SMART" id="SM00382">
    <property type="entry name" value="AAA"/>
    <property type="match status" value="1"/>
</dbReference>
<evidence type="ECO:0000259" key="2">
    <source>
        <dbReference type="PROSITE" id="PS50234"/>
    </source>
</evidence>
<evidence type="ECO:0000256" key="1">
    <source>
        <dbReference type="SAM" id="MobiDB-lite"/>
    </source>
</evidence>
<dbReference type="SUPFAM" id="SSF52540">
    <property type="entry name" value="P-loop containing nucleoside triphosphate hydrolases"/>
    <property type="match status" value="1"/>
</dbReference>
<name>A0ABQ2ENC3_9DEIO</name>
<dbReference type="Gene3D" id="3.40.50.300">
    <property type="entry name" value="P-loop containing nucleotide triphosphate hydrolases"/>
    <property type="match status" value="1"/>
</dbReference>
<gene>
    <name evidence="3" type="ORF">GCM10008955_09210</name>
</gene>
<dbReference type="InterPro" id="IPR041628">
    <property type="entry name" value="ChlI/MoxR_AAA_lid"/>
</dbReference>
<dbReference type="PROSITE" id="PS50234">
    <property type="entry name" value="VWFA"/>
    <property type="match status" value="1"/>
</dbReference>
<dbReference type="InterPro" id="IPR002035">
    <property type="entry name" value="VWF_A"/>
</dbReference>
<dbReference type="Gene3D" id="1.10.8.80">
    <property type="entry name" value="Magnesium chelatase subunit I, C-Terminal domain"/>
    <property type="match status" value="1"/>
</dbReference>
<accession>A0ABQ2ENC3</accession>
<dbReference type="PANTHER" id="PTHR35023:SF1">
    <property type="entry name" value="MG-PROTOPORPHYRIN IX CHELATASE"/>
    <property type="match status" value="1"/>
</dbReference>
<dbReference type="InterPro" id="IPR011704">
    <property type="entry name" value="ATPase_dyneun-rel_AAA"/>
</dbReference>
<evidence type="ECO:0000313" key="4">
    <source>
        <dbReference type="Proteomes" id="UP000647587"/>
    </source>
</evidence>
<dbReference type="Pfam" id="PF17863">
    <property type="entry name" value="AAA_lid_2"/>
    <property type="match status" value="1"/>
</dbReference>
<dbReference type="Pfam" id="PF13519">
    <property type="entry name" value="VWA_2"/>
    <property type="match status" value="1"/>
</dbReference>
<dbReference type="InterPro" id="IPR036465">
    <property type="entry name" value="vWFA_dom_sf"/>
</dbReference>
<protein>
    <submittedName>
        <fullName evidence="3">Magnesium chelatase</fullName>
    </submittedName>
</protein>
<evidence type="ECO:0000313" key="3">
    <source>
        <dbReference type="EMBL" id="GGK17940.1"/>
    </source>
</evidence>
<dbReference type="Pfam" id="PF07728">
    <property type="entry name" value="AAA_5"/>
    <property type="match status" value="1"/>
</dbReference>
<dbReference type="RefSeq" id="WP_189005022.1">
    <property type="nucleotide sequence ID" value="NZ_BMPP01000003.1"/>
</dbReference>
<dbReference type="PANTHER" id="PTHR35023">
    <property type="entry name" value="CHELATASE-RELATED"/>
    <property type="match status" value="1"/>
</dbReference>
<feature type="compositionally biased region" description="Pro residues" evidence="1">
    <location>
        <begin position="290"/>
        <end position="306"/>
    </location>
</feature>
<feature type="domain" description="VWFA" evidence="2">
    <location>
        <begin position="424"/>
        <end position="555"/>
    </location>
</feature>
<dbReference type="Proteomes" id="UP000647587">
    <property type="component" value="Unassembled WGS sequence"/>
</dbReference>
<keyword evidence="4" id="KW-1185">Reference proteome</keyword>
<dbReference type="SMART" id="SM00327">
    <property type="entry name" value="VWA"/>
    <property type="match status" value="1"/>
</dbReference>
<dbReference type="CDD" id="cd00009">
    <property type="entry name" value="AAA"/>
    <property type="match status" value="1"/>
</dbReference>
<dbReference type="InterPro" id="IPR027417">
    <property type="entry name" value="P-loop_NTPase"/>
</dbReference>
<sequence length="589" mass="61916">MSPQVQYPLSAVAHQPELLLALSLLAVAPELGGVLIRGDRGAAKSTAARGLASLLPARPEGEAAPFVNLPLGASEDRVVGSLDLHAALRGEARLRSGLIAAAHGGVLYIDEVNLLPDHLVDVLLDAAAMGVHRVQRDGLSVEQHARFALVGSMNPEEGALRPQFLDRFGLCVDVQAPREAAQRAEIMRRRMAFEADPDGFLATWQPQETALRERLHAARQWLPGVTLPDALLTVIATLSAESGVRSLRADLVLHRAARALAALEGRAQVHEDDLHQVAPLVLIHRRDPRLPPLPPPPSRPPPPEPPSAHSEPPEAEPEGSSDQHSAPDAQEASDTQAAPEAPEDVLPPTPGSAPVRLAALPAAGRHPDGGTQGRVVRAAPDSQTSSLALPDTLRAALLRSGGKPFELSRADFHTPVHEERGGRRVLFVADTSGSMGVQGRMGAVKGAMLAVLEQQARRDRVALITFRATGAVRALEWTADATLAEAAITAVPTGGRTPLAHALVLAREVLANEPGAELVLFTDGRANVALSPQGDAWADALEAARALDGVPALVVDTEAGHVRLGRARALAEVLGARLQPLSPTPVGAL</sequence>
<dbReference type="Gene3D" id="3.40.50.410">
    <property type="entry name" value="von Willebrand factor, type A domain"/>
    <property type="match status" value="1"/>
</dbReference>
<comment type="caution">
    <text evidence="3">The sequence shown here is derived from an EMBL/GenBank/DDBJ whole genome shotgun (WGS) entry which is preliminary data.</text>
</comment>
<dbReference type="InterPro" id="IPR003593">
    <property type="entry name" value="AAA+_ATPase"/>
</dbReference>
<organism evidence="3 4">
    <name type="scientific">Deinococcus malanensis</name>
    <dbReference type="NCBI Taxonomy" id="1706855"/>
    <lineage>
        <taxon>Bacteria</taxon>
        <taxon>Thermotogati</taxon>
        <taxon>Deinococcota</taxon>
        <taxon>Deinococci</taxon>
        <taxon>Deinococcales</taxon>
        <taxon>Deinococcaceae</taxon>
        <taxon>Deinococcus</taxon>
    </lineage>
</organism>
<dbReference type="EMBL" id="BMPP01000003">
    <property type="protein sequence ID" value="GGK17940.1"/>
    <property type="molecule type" value="Genomic_DNA"/>
</dbReference>
<dbReference type="SUPFAM" id="SSF53300">
    <property type="entry name" value="vWA-like"/>
    <property type="match status" value="1"/>
</dbReference>
<reference evidence="4" key="1">
    <citation type="journal article" date="2019" name="Int. J. Syst. Evol. Microbiol.">
        <title>The Global Catalogue of Microorganisms (GCM) 10K type strain sequencing project: providing services to taxonomists for standard genome sequencing and annotation.</title>
        <authorList>
            <consortium name="The Broad Institute Genomics Platform"/>
            <consortium name="The Broad Institute Genome Sequencing Center for Infectious Disease"/>
            <person name="Wu L."/>
            <person name="Ma J."/>
        </authorList>
    </citation>
    <scope>NUCLEOTIDE SEQUENCE [LARGE SCALE GENOMIC DNA]</scope>
    <source>
        <strain evidence="4">JCM 30331</strain>
    </source>
</reference>
<proteinExistence type="predicted"/>
<dbReference type="InterPro" id="IPR052989">
    <property type="entry name" value="Mg-chelatase_DI-like"/>
</dbReference>